<accession>A0A8H7V5Y1</accession>
<name>A0A8H7V5Y1_9FUNG</name>
<keyword evidence="3" id="KW-1185">Reference proteome</keyword>
<protein>
    <recommendedName>
        <fullName evidence="1">Tc1-like transposase DDE domain-containing protein</fullName>
    </recommendedName>
</protein>
<evidence type="ECO:0000313" key="2">
    <source>
        <dbReference type="EMBL" id="KAG2206692.1"/>
    </source>
</evidence>
<gene>
    <name evidence="2" type="ORF">INT47_003634</name>
</gene>
<dbReference type="AlphaFoldDB" id="A0A8H7V5Y1"/>
<feature type="domain" description="Tc1-like transposase DDE" evidence="1">
    <location>
        <begin position="251"/>
        <end position="323"/>
    </location>
</feature>
<dbReference type="Proteomes" id="UP000603453">
    <property type="component" value="Unassembled WGS sequence"/>
</dbReference>
<dbReference type="InterPro" id="IPR038717">
    <property type="entry name" value="Tc1-like_DDE_dom"/>
</dbReference>
<evidence type="ECO:0000313" key="3">
    <source>
        <dbReference type="Proteomes" id="UP000603453"/>
    </source>
</evidence>
<dbReference type="OrthoDB" id="2289193at2759"/>
<dbReference type="Pfam" id="PF13358">
    <property type="entry name" value="DDE_3"/>
    <property type="match status" value="1"/>
</dbReference>
<proteinExistence type="predicted"/>
<dbReference type="EMBL" id="JAEPRD010000029">
    <property type="protein sequence ID" value="KAG2206692.1"/>
    <property type="molecule type" value="Genomic_DNA"/>
</dbReference>
<sequence>MDFQIGGDPFDLNKLIDLKEYLKNKPLDVEMTDNSILEADVSSKTKDTDPDRSQKYMLHDGTTRGLFFYWRVQKGLSVRDAASRANVSHSTANNWYRKSRPVSQLQEPHKQYLANFFDENPSAVITDAVEGLTAAFGGLDIKKSRVHEYMKDECNFSLKIATLHPGPRNDEKSLEKRLSRAWSRKGTEAVIPVASTKAASHTVIGAISAICVINITMRVPMPPKKIKIQGGKKENLSHPKTLKRKVQQLAMISILLERHWTLEMKGFYLIMDYAPIHSSNEVKQIVEDRKKDYICVHLPELNLIEQFWAIIKQKVKRNQLMESETLA</sequence>
<comment type="caution">
    <text evidence="2">The sequence shown here is derived from an EMBL/GenBank/DDBJ whole genome shotgun (WGS) entry which is preliminary data.</text>
</comment>
<dbReference type="Gene3D" id="3.30.420.10">
    <property type="entry name" value="Ribonuclease H-like superfamily/Ribonuclease H"/>
    <property type="match status" value="1"/>
</dbReference>
<reference evidence="2" key="1">
    <citation type="submission" date="2020-12" db="EMBL/GenBank/DDBJ databases">
        <title>Metabolic potential, ecology and presence of endohyphal bacteria is reflected in genomic diversity of Mucoromycotina.</title>
        <authorList>
            <person name="Muszewska A."/>
            <person name="Okrasinska A."/>
            <person name="Steczkiewicz K."/>
            <person name="Drgas O."/>
            <person name="Orlowska M."/>
            <person name="Perlinska-Lenart U."/>
            <person name="Aleksandrzak-Piekarczyk T."/>
            <person name="Szatraj K."/>
            <person name="Zielenkiewicz U."/>
            <person name="Pilsyk S."/>
            <person name="Malc E."/>
            <person name="Mieczkowski P."/>
            <person name="Kruszewska J.S."/>
            <person name="Biernat P."/>
            <person name="Pawlowska J."/>
        </authorList>
    </citation>
    <scope>NUCLEOTIDE SEQUENCE</scope>
    <source>
        <strain evidence="2">WA0000017839</strain>
    </source>
</reference>
<organism evidence="2 3">
    <name type="scientific">Mucor saturninus</name>
    <dbReference type="NCBI Taxonomy" id="64648"/>
    <lineage>
        <taxon>Eukaryota</taxon>
        <taxon>Fungi</taxon>
        <taxon>Fungi incertae sedis</taxon>
        <taxon>Mucoromycota</taxon>
        <taxon>Mucoromycotina</taxon>
        <taxon>Mucoromycetes</taxon>
        <taxon>Mucorales</taxon>
        <taxon>Mucorineae</taxon>
        <taxon>Mucoraceae</taxon>
        <taxon>Mucor</taxon>
    </lineage>
</organism>
<dbReference type="GO" id="GO:0003676">
    <property type="term" value="F:nucleic acid binding"/>
    <property type="evidence" value="ECO:0007669"/>
    <property type="project" value="InterPro"/>
</dbReference>
<dbReference type="InterPro" id="IPR036397">
    <property type="entry name" value="RNaseH_sf"/>
</dbReference>
<evidence type="ECO:0000259" key="1">
    <source>
        <dbReference type="Pfam" id="PF13358"/>
    </source>
</evidence>